<dbReference type="GO" id="GO:0003677">
    <property type="term" value="F:DNA binding"/>
    <property type="evidence" value="ECO:0007669"/>
    <property type="project" value="InterPro"/>
</dbReference>
<dbReference type="GO" id="GO:0004803">
    <property type="term" value="F:transposase activity"/>
    <property type="evidence" value="ECO:0007669"/>
    <property type="project" value="InterPro"/>
</dbReference>
<feature type="domain" description="Transposase IS801/IS1294" evidence="1">
    <location>
        <begin position="2"/>
        <end position="48"/>
    </location>
</feature>
<evidence type="ECO:0000313" key="2">
    <source>
        <dbReference type="EMBL" id="OLN32379.1"/>
    </source>
</evidence>
<reference evidence="2 3" key="1">
    <citation type="submission" date="2016-09" db="EMBL/GenBank/DDBJ databases">
        <title>Complete genome of Desulfosporosinus sp. OL.</title>
        <authorList>
            <person name="Mardanov A."/>
            <person name="Beletsky A."/>
            <person name="Panova A."/>
            <person name="Karnachuk O."/>
            <person name="Ravin N."/>
        </authorList>
    </citation>
    <scope>NUCLEOTIDE SEQUENCE [LARGE SCALE GENOMIC DNA]</scope>
    <source>
        <strain evidence="2 3">OL</strain>
    </source>
</reference>
<accession>A0A1Q8QYE5</accession>
<dbReference type="STRING" id="1888891.DSOL_1699"/>
<comment type="caution">
    <text evidence="2">The sequence shown here is derived from an EMBL/GenBank/DDBJ whole genome shotgun (WGS) entry which is preliminary data.</text>
</comment>
<sequence>MSRIEEYDGQYVTFRYHDKTDGQEKREKLTVEEFIARLIVHIPDEQFM</sequence>
<evidence type="ECO:0000313" key="3">
    <source>
        <dbReference type="Proteomes" id="UP000186102"/>
    </source>
</evidence>
<protein>
    <recommendedName>
        <fullName evidence="1">Transposase IS801/IS1294 domain-containing protein</fullName>
    </recommendedName>
</protein>
<dbReference type="GO" id="GO:0006313">
    <property type="term" value="P:DNA transposition"/>
    <property type="evidence" value="ECO:0007669"/>
    <property type="project" value="InterPro"/>
</dbReference>
<keyword evidence="3" id="KW-1185">Reference proteome</keyword>
<name>A0A1Q8QYE5_9FIRM</name>
<dbReference type="AlphaFoldDB" id="A0A1Q8QYE5"/>
<proteinExistence type="predicted"/>
<dbReference type="InterPro" id="IPR007069">
    <property type="entry name" value="Transposase_32"/>
</dbReference>
<dbReference type="Pfam" id="PF04986">
    <property type="entry name" value="Y2_Tnp"/>
    <property type="match status" value="1"/>
</dbReference>
<dbReference type="Proteomes" id="UP000186102">
    <property type="component" value="Unassembled WGS sequence"/>
</dbReference>
<evidence type="ECO:0000259" key="1">
    <source>
        <dbReference type="Pfam" id="PF04986"/>
    </source>
</evidence>
<dbReference type="EMBL" id="MLBF01000009">
    <property type="protein sequence ID" value="OLN32379.1"/>
    <property type="molecule type" value="Genomic_DNA"/>
</dbReference>
<gene>
    <name evidence="2" type="ORF">DSOL_1699</name>
</gene>
<organism evidence="2 3">
    <name type="scientific">Desulfosporosinus metallidurans</name>
    <dbReference type="NCBI Taxonomy" id="1888891"/>
    <lineage>
        <taxon>Bacteria</taxon>
        <taxon>Bacillati</taxon>
        <taxon>Bacillota</taxon>
        <taxon>Clostridia</taxon>
        <taxon>Eubacteriales</taxon>
        <taxon>Desulfitobacteriaceae</taxon>
        <taxon>Desulfosporosinus</taxon>
    </lineage>
</organism>